<accession>A0ABR2BGG9</accession>
<evidence type="ECO:0000256" key="4">
    <source>
        <dbReference type="ARBA" id="ARBA00022753"/>
    </source>
</evidence>
<dbReference type="InterPro" id="IPR052070">
    <property type="entry name" value="ESCRT-I_UEV_domain"/>
</dbReference>
<dbReference type="CDD" id="cd11685">
    <property type="entry name" value="UEV_TSG101-like"/>
    <property type="match status" value="1"/>
</dbReference>
<evidence type="ECO:0000256" key="6">
    <source>
        <dbReference type="ARBA" id="ARBA00023054"/>
    </source>
</evidence>
<dbReference type="PANTHER" id="PTHR23306">
    <property type="entry name" value="TUMOR SUSCEPTIBILITY GENE 101 PROTEIN-RELATED"/>
    <property type="match status" value="1"/>
</dbReference>
<evidence type="ECO:0000256" key="1">
    <source>
        <dbReference type="ARBA" id="ARBA00004177"/>
    </source>
</evidence>
<dbReference type="Pfam" id="PF09454">
    <property type="entry name" value="Vps23_core"/>
    <property type="match status" value="1"/>
</dbReference>
<feature type="domain" description="SB" evidence="8">
    <location>
        <begin position="276"/>
        <end position="344"/>
    </location>
</feature>
<comment type="similarity">
    <text evidence="2">Belongs to the ubiquitin-conjugating enzyme family. UEV subfamily.</text>
</comment>
<comment type="caution">
    <text evidence="10">The sequence shown here is derived from an EMBL/GenBank/DDBJ whole genome shotgun (WGS) entry which is preliminary data.</text>
</comment>
<gene>
    <name evidence="10" type="ORF">V6N12_074244</name>
</gene>
<dbReference type="PANTHER" id="PTHR23306:SF21">
    <property type="entry name" value="UBIQUITIN-CONJUGATING ENZYME_RWD-LIKE PROTEIN"/>
    <property type="match status" value="1"/>
</dbReference>
<feature type="domain" description="UEV" evidence="9">
    <location>
        <begin position="14"/>
        <end position="158"/>
    </location>
</feature>
<evidence type="ECO:0000256" key="7">
    <source>
        <dbReference type="PROSITE-ProRule" id="PRU00644"/>
    </source>
</evidence>
<keyword evidence="11" id="KW-1185">Reference proteome</keyword>
<evidence type="ECO:0000259" key="8">
    <source>
        <dbReference type="PROSITE" id="PS51312"/>
    </source>
</evidence>
<dbReference type="InterPro" id="IPR037202">
    <property type="entry name" value="ESCRT_assembly_dom"/>
</dbReference>
<evidence type="ECO:0000256" key="3">
    <source>
        <dbReference type="ARBA" id="ARBA00022448"/>
    </source>
</evidence>
<dbReference type="InterPro" id="IPR017916">
    <property type="entry name" value="SB_dom"/>
</dbReference>
<proteinExistence type="inferred from homology"/>
<keyword evidence="3 7" id="KW-0813">Transport</keyword>
<reference evidence="10 11" key="1">
    <citation type="journal article" date="2024" name="G3 (Bethesda)">
        <title>Genome assembly of Hibiscus sabdariffa L. provides insights into metabolisms of medicinal natural products.</title>
        <authorList>
            <person name="Kim T."/>
        </authorList>
    </citation>
    <scope>NUCLEOTIDE SEQUENCE [LARGE SCALE GENOMIC DNA]</scope>
    <source>
        <strain evidence="10">TK-2024</strain>
        <tissue evidence="10">Old leaves</tissue>
    </source>
</reference>
<evidence type="ECO:0000313" key="11">
    <source>
        <dbReference type="Proteomes" id="UP001472677"/>
    </source>
</evidence>
<dbReference type="SUPFAM" id="SSF140111">
    <property type="entry name" value="Endosomal sorting complex assembly domain"/>
    <property type="match status" value="1"/>
</dbReference>
<keyword evidence="5 7" id="KW-0653">Protein transport</keyword>
<dbReference type="InterPro" id="IPR016135">
    <property type="entry name" value="UBQ-conjugating_enzyme/RWD"/>
</dbReference>
<organism evidence="10 11">
    <name type="scientific">Hibiscus sabdariffa</name>
    <name type="common">roselle</name>
    <dbReference type="NCBI Taxonomy" id="183260"/>
    <lineage>
        <taxon>Eukaryota</taxon>
        <taxon>Viridiplantae</taxon>
        <taxon>Streptophyta</taxon>
        <taxon>Embryophyta</taxon>
        <taxon>Tracheophyta</taxon>
        <taxon>Spermatophyta</taxon>
        <taxon>Magnoliopsida</taxon>
        <taxon>eudicotyledons</taxon>
        <taxon>Gunneridae</taxon>
        <taxon>Pentapetalae</taxon>
        <taxon>rosids</taxon>
        <taxon>malvids</taxon>
        <taxon>Malvales</taxon>
        <taxon>Malvaceae</taxon>
        <taxon>Malvoideae</taxon>
        <taxon>Hibiscus</taxon>
    </lineage>
</organism>
<keyword evidence="4" id="KW-0967">Endosome</keyword>
<comment type="subcellular location">
    <subcellularLocation>
        <location evidence="1">Endosome</location>
    </subcellularLocation>
</comment>
<dbReference type="EMBL" id="JBBPBM010000120">
    <property type="protein sequence ID" value="KAK8506194.1"/>
    <property type="molecule type" value="Genomic_DNA"/>
</dbReference>
<evidence type="ECO:0000256" key="2">
    <source>
        <dbReference type="ARBA" id="ARBA00009594"/>
    </source>
</evidence>
<dbReference type="Gene3D" id="6.10.140.820">
    <property type="match status" value="1"/>
</dbReference>
<evidence type="ECO:0000259" key="9">
    <source>
        <dbReference type="PROSITE" id="PS51322"/>
    </source>
</evidence>
<keyword evidence="6" id="KW-0175">Coiled coil</keyword>
<dbReference type="PROSITE" id="PS51312">
    <property type="entry name" value="SB"/>
    <property type="match status" value="1"/>
</dbReference>
<dbReference type="PROSITE" id="PS51322">
    <property type="entry name" value="UEV"/>
    <property type="match status" value="1"/>
</dbReference>
<protein>
    <submittedName>
        <fullName evidence="10">Uncharacterized protein</fullName>
    </submittedName>
</protein>
<evidence type="ECO:0000313" key="10">
    <source>
        <dbReference type="EMBL" id="KAK8506194.1"/>
    </source>
</evidence>
<sequence>MAPPSPKEFIEAALFATGPYALSYSDPKQKWIILRHLLSLLQEFPGFTPSTDRYMHDDGTEANLLCAIGFIHVSGNSTPAVPLVIWLHENYPQKAPLVFVSIDPTTPIHRHHPFVDNTSGATSPPYLITWKHPSCNLTGLLRNLVHLFSIDHPFSYTPSTETAKTKGFAHPSLVSPKEAIDRLAGMLHYDMVALRASRFEEIEKLSLLQEELKRRDSLTTSMINEMEEERKRLKERAGDWADETDRLVNWLKVNDGRAIAGLDAGEVGVEDAFEMDEMSRARLEASAADLAIDDVLYKLDKALELEAVSFDSYIKQVRSLAREQFFHRHKEMQLNGSTNLITQLSLM</sequence>
<dbReference type="Gene3D" id="3.10.110.10">
    <property type="entry name" value="Ubiquitin Conjugating Enzyme"/>
    <property type="match status" value="1"/>
</dbReference>
<dbReference type="SUPFAM" id="SSF54495">
    <property type="entry name" value="UBC-like"/>
    <property type="match status" value="1"/>
</dbReference>
<evidence type="ECO:0000256" key="5">
    <source>
        <dbReference type="ARBA" id="ARBA00022927"/>
    </source>
</evidence>
<dbReference type="Proteomes" id="UP001472677">
    <property type="component" value="Unassembled WGS sequence"/>
</dbReference>
<dbReference type="InterPro" id="IPR008883">
    <property type="entry name" value="UEV_N"/>
</dbReference>
<dbReference type="Pfam" id="PF05743">
    <property type="entry name" value="UEV"/>
    <property type="match status" value="1"/>
</dbReference>
<name>A0ABR2BGG9_9ROSI</name>